<proteinExistence type="predicted"/>
<name>A0A1G4IVH8_9SACH</name>
<gene>
    <name evidence="1" type="ORF">LANO_0B01574G</name>
</gene>
<dbReference type="AlphaFoldDB" id="A0A1G4IVH8"/>
<accession>A0A1G4IVH8</accession>
<organism evidence="1 2">
    <name type="scientific">Lachancea nothofagi CBS 11611</name>
    <dbReference type="NCBI Taxonomy" id="1266666"/>
    <lineage>
        <taxon>Eukaryota</taxon>
        <taxon>Fungi</taxon>
        <taxon>Dikarya</taxon>
        <taxon>Ascomycota</taxon>
        <taxon>Saccharomycotina</taxon>
        <taxon>Saccharomycetes</taxon>
        <taxon>Saccharomycetales</taxon>
        <taxon>Saccharomycetaceae</taxon>
        <taxon>Lachancea</taxon>
    </lineage>
</organism>
<dbReference type="Proteomes" id="UP000189911">
    <property type="component" value="Chromosome B"/>
</dbReference>
<evidence type="ECO:0000313" key="1">
    <source>
        <dbReference type="EMBL" id="SCU80943.1"/>
    </source>
</evidence>
<reference evidence="2" key="1">
    <citation type="submission" date="2016-03" db="EMBL/GenBank/DDBJ databases">
        <authorList>
            <person name="Devillers Hugo."/>
        </authorList>
    </citation>
    <scope>NUCLEOTIDE SEQUENCE [LARGE SCALE GENOMIC DNA]</scope>
</reference>
<keyword evidence="2" id="KW-1185">Reference proteome</keyword>
<dbReference type="EMBL" id="LT598450">
    <property type="protein sequence ID" value="SCU80943.1"/>
    <property type="molecule type" value="Genomic_DNA"/>
</dbReference>
<evidence type="ECO:0000313" key="2">
    <source>
        <dbReference type="Proteomes" id="UP000189911"/>
    </source>
</evidence>
<protein>
    <submittedName>
        <fullName evidence="1">LANO_0B01574g1_1</fullName>
    </submittedName>
</protein>
<sequence length="161" mass="18004">MSTISNEQAFYSTPPTTLQPFASRKLRTYTSNLLKDIHLDGKPIKTNAYDQHHVVATAALRQCTSKPMFYSRGSQPSNCRYRFSRLPYIRGVKRPGSFRPAWLFRTNFPDNQVFPRRARSLAGSSSAGVAAFGTTKSGAQNGCRRNSCIVHAVTLCYGCMR</sequence>